<dbReference type="PIRSF" id="PIRSF003113">
    <property type="entry name" value="BolA"/>
    <property type="match status" value="1"/>
</dbReference>
<comment type="similarity">
    <text evidence="1">Belongs to the BolA/IbaG family.</text>
</comment>
<dbReference type="GO" id="GO:0016226">
    <property type="term" value="P:iron-sulfur cluster assembly"/>
    <property type="evidence" value="ECO:0007669"/>
    <property type="project" value="TreeGrafter"/>
</dbReference>
<dbReference type="Gene3D" id="3.30.300.90">
    <property type="entry name" value="BolA-like"/>
    <property type="match status" value="1"/>
</dbReference>
<keyword evidence="3" id="KW-1185">Reference proteome</keyword>
<protein>
    <submittedName>
        <fullName evidence="2">BolA protein</fullName>
    </submittedName>
</protein>
<proteinExistence type="inferred from homology"/>
<name>A0A4R2GQK2_9HYPH</name>
<dbReference type="RefSeq" id="WP_132008657.1">
    <property type="nucleotide sequence ID" value="NZ_JBHUNN010000002.1"/>
</dbReference>
<dbReference type="PANTHER" id="PTHR46230:SF7">
    <property type="entry name" value="BOLA-LIKE PROTEIN 1"/>
    <property type="match status" value="1"/>
</dbReference>
<accession>A0A4R2GQK2</accession>
<dbReference type="InterPro" id="IPR002634">
    <property type="entry name" value="BolA"/>
</dbReference>
<dbReference type="AlphaFoldDB" id="A0A4R2GQK2"/>
<reference evidence="2 3" key="1">
    <citation type="submission" date="2019-03" db="EMBL/GenBank/DDBJ databases">
        <title>Genomic Encyclopedia of Type Strains, Phase IV (KMG-IV): sequencing the most valuable type-strain genomes for metagenomic binning, comparative biology and taxonomic classification.</title>
        <authorList>
            <person name="Goeker M."/>
        </authorList>
    </citation>
    <scope>NUCLEOTIDE SEQUENCE [LARGE SCALE GENOMIC DNA]</scope>
    <source>
        <strain evidence="2 3">DSM 22958</strain>
    </source>
</reference>
<dbReference type="InterPro" id="IPR036065">
    <property type="entry name" value="BolA-like_sf"/>
</dbReference>
<evidence type="ECO:0000313" key="3">
    <source>
        <dbReference type="Proteomes" id="UP000294881"/>
    </source>
</evidence>
<organism evidence="2 3">
    <name type="scientific">Camelimonas lactis</name>
    <dbReference type="NCBI Taxonomy" id="659006"/>
    <lineage>
        <taxon>Bacteria</taxon>
        <taxon>Pseudomonadati</taxon>
        <taxon>Pseudomonadota</taxon>
        <taxon>Alphaproteobacteria</taxon>
        <taxon>Hyphomicrobiales</taxon>
        <taxon>Chelatococcaceae</taxon>
        <taxon>Camelimonas</taxon>
    </lineage>
</organism>
<evidence type="ECO:0000313" key="2">
    <source>
        <dbReference type="EMBL" id="TCO11864.1"/>
    </source>
</evidence>
<gene>
    <name evidence="2" type="ORF">EV666_111141</name>
</gene>
<sequence>MTRADLIRDRLQAAFTPLALEVVDDSHRHAGHAGARPEGETHYSVYIVSAAFSGKSRLERHRMVNAELADQLTPDRIHALAITARTPDEPGQAGGARDPA</sequence>
<evidence type="ECO:0000256" key="1">
    <source>
        <dbReference type="RuleBase" id="RU003860"/>
    </source>
</evidence>
<dbReference type="EMBL" id="SLWL01000011">
    <property type="protein sequence ID" value="TCO11864.1"/>
    <property type="molecule type" value="Genomic_DNA"/>
</dbReference>
<dbReference type="OrthoDB" id="9811118at2"/>
<dbReference type="Proteomes" id="UP000294881">
    <property type="component" value="Unassembled WGS sequence"/>
</dbReference>
<dbReference type="PANTHER" id="PTHR46230">
    <property type="match status" value="1"/>
</dbReference>
<dbReference type="SUPFAM" id="SSF82657">
    <property type="entry name" value="BolA-like"/>
    <property type="match status" value="1"/>
</dbReference>
<comment type="caution">
    <text evidence="2">The sequence shown here is derived from an EMBL/GenBank/DDBJ whole genome shotgun (WGS) entry which is preliminary data.</text>
</comment>
<dbReference type="Pfam" id="PF01722">
    <property type="entry name" value="BolA"/>
    <property type="match status" value="1"/>
</dbReference>